<dbReference type="Proteomes" id="UP000887116">
    <property type="component" value="Unassembled WGS sequence"/>
</dbReference>
<dbReference type="EMBL" id="BMAO01017149">
    <property type="protein sequence ID" value="GFR13677.1"/>
    <property type="molecule type" value="Genomic_DNA"/>
</dbReference>
<reference evidence="1" key="1">
    <citation type="submission" date="2020-07" db="EMBL/GenBank/DDBJ databases">
        <title>Multicomponent nature underlies the extraordinary mechanical properties of spider dragline silk.</title>
        <authorList>
            <person name="Kono N."/>
            <person name="Nakamura H."/>
            <person name="Mori M."/>
            <person name="Yoshida Y."/>
            <person name="Ohtoshi R."/>
            <person name="Malay A.D."/>
            <person name="Moran D.A.P."/>
            <person name="Tomita M."/>
            <person name="Numata K."/>
            <person name="Arakawa K."/>
        </authorList>
    </citation>
    <scope>NUCLEOTIDE SEQUENCE</scope>
</reference>
<proteinExistence type="predicted"/>
<evidence type="ECO:0000313" key="2">
    <source>
        <dbReference type="Proteomes" id="UP000887116"/>
    </source>
</evidence>
<protein>
    <submittedName>
        <fullName evidence="1">Uncharacterized protein</fullName>
    </submittedName>
</protein>
<organism evidence="1 2">
    <name type="scientific">Trichonephila clavata</name>
    <name type="common">Joro spider</name>
    <name type="synonym">Nephila clavata</name>
    <dbReference type="NCBI Taxonomy" id="2740835"/>
    <lineage>
        <taxon>Eukaryota</taxon>
        <taxon>Metazoa</taxon>
        <taxon>Ecdysozoa</taxon>
        <taxon>Arthropoda</taxon>
        <taxon>Chelicerata</taxon>
        <taxon>Arachnida</taxon>
        <taxon>Araneae</taxon>
        <taxon>Araneomorphae</taxon>
        <taxon>Entelegynae</taxon>
        <taxon>Araneoidea</taxon>
        <taxon>Nephilidae</taxon>
        <taxon>Trichonephila</taxon>
    </lineage>
</organism>
<name>A0A8X6LME5_TRICU</name>
<sequence>MKVGTLLKITILINHCEGRIKSDNSIIDKQKDIDAFLRGLEEINSFSLFPLRSNISETSEQSSESSSVTPLVQGSKYVFYDDNGKKFIIDNADFEEEEKELIDIFNSNSTLLINNPNSEFFENRSYNDTCHFYPISTNAPSENIIDEDVNENFVDYQTDKEVKEITADYHTDEDEKENTVDYNTNEEVKEILSNYHTDKRQERKNF</sequence>
<keyword evidence="2" id="KW-1185">Reference proteome</keyword>
<gene>
    <name evidence="1" type="ORF">TNCT_22531</name>
</gene>
<comment type="caution">
    <text evidence="1">The sequence shown here is derived from an EMBL/GenBank/DDBJ whole genome shotgun (WGS) entry which is preliminary data.</text>
</comment>
<accession>A0A8X6LME5</accession>
<evidence type="ECO:0000313" key="1">
    <source>
        <dbReference type="EMBL" id="GFR13677.1"/>
    </source>
</evidence>
<dbReference type="AlphaFoldDB" id="A0A8X6LME5"/>